<gene>
    <name evidence="1" type="ORF">GCM10011375_09590</name>
</gene>
<evidence type="ECO:0000313" key="1">
    <source>
        <dbReference type="EMBL" id="GGF56547.1"/>
    </source>
</evidence>
<reference evidence="1 2" key="1">
    <citation type="journal article" date="2019" name="Int. J. Syst. Evol. Microbiol.">
        <title>The Global Catalogue of Microorganisms (GCM) 10K type strain sequencing project: providing services to taxonomists for standard genome sequencing and annotation.</title>
        <authorList>
            <consortium name="The Broad Institute Genomics Platform"/>
            <consortium name="The Broad Institute Genome Sequencing Center for Infectious Disease"/>
            <person name="Wu L."/>
            <person name="Ma J."/>
        </authorList>
    </citation>
    <scope>NUCLEOTIDE SEQUENCE [LARGE SCALE GENOMIC DNA]</scope>
    <source>
        <strain evidence="1 2">CGMCC 1.12720</strain>
    </source>
</reference>
<keyword evidence="1" id="KW-0808">Transferase</keyword>
<protein>
    <submittedName>
        <fullName evidence="1">Aminotransferase DegT</fullName>
    </submittedName>
</protein>
<evidence type="ECO:0000313" key="2">
    <source>
        <dbReference type="Proteomes" id="UP000605392"/>
    </source>
</evidence>
<organism evidence="1 2">
    <name type="scientific">Hymenobacter qilianensis</name>
    <dbReference type="NCBI Taxonomy" id="1385715"/>
    <lineage>
        <taxon>Bacteria</taxon>
        <taxon>Pseudomonadati</taxon>
        <taxon>Bacteroidota</taxon>
        <taxon>Cytophagia</taxon>
        <taxon>Cytophagales</taxon>
        <taxon>Hymenobacteraceae</taxon>
        <taxon>Hymenobacter</taxon>
    </lineage>
</organism>
<proteinExistence type="predicted"/>
<dbReference type="EMBL" id="BMFN01000001">
    <property type="protein sequence ID" value="GGF56547.1"/>
    <property type="molecule type" value="Genomic_DNA"/>
</dbReference>
<keyword evidence="2" id="KW-1185">Reference proteome</keyword>
<comment type="caution">
    <text evidence="1">The sequence shown here is derived from an EMBL/GenBank/DDBJ whole genome shotgun (WGS) entry which is preliminary data.</text>
</comment>
<name>A0ACB5PNI3_9BACT</name>
<keyword evidence="1" id="KW-0032">Aminotransferase</keyword>
<sequence>MLELEEKLKAHLGVKHLFFVANGTIALQIAIKALELKGEVITTPFSYVATTSSIVWEGCKPTFVDIQQDTLCLDPQLVEQAITPRTSAILATHVYGNPCDVEAIEAIAQKHQLKVIYDAAHAFGVQYKGQSLLNFGDVSTLSFHATKLFHTGEGGAIITDDDELAHKISYMSNFGHDGPERFLGLGINGKNSELHAAMGLCVLPKVSDLARRRQEISKHYDQLLDGLGLVRPLIAKDVLYNYAYYPVIFPNEEKMLTVIHALNAQQIFPRRYFYPPLSELNYVEKQEGKVAQSISPRILCLPLAHDLSSSSVVQIVAIIKENL</sequence>
<accession>A0ACB5PNI3</accession>
<dbReference type="Proteomes" id="UP000605392">
    <property type="component" value="Unassembled WGS sequence"/>
</dbReference>